<dbReference type="PANTHER" id="PTHR46060:SF1">
    <property type="entry name" value="MARINER MOS1 TRANSPOSASE-LIKE PROTEIN"/>
    <property type="match status" value="1"/>
</dbReference>
<dbReference type="EMBL" id="JBEUOH010000003">
    <property type="protein sequence ID" value="KAL0895245.1"/>
    <property type="molecule type" value="Genomic_DNA"/>
</dbReference>
<reference evidence="1 2" key="1">
    <citation type="submission" date="2024-06" db="EMBL/GenBank/DDBJ databases">
        <title>A chromosome-level genome assembly of beet webworm, Loxostege sticticalis.</title>
        <authorList>
            <person name="Zhang Y."/>
        </authorList>
    </citation>
    <scope>NUCLEOTIDE SEQUENCE [LARGE SCALE GENOMIC DNA]</scope>
    <source>
        <strain evidence="1">AQ026</strain>
        <tissue evidence="1">Whole body</tissue>
    </source>
</reference>
<gene>
    <name evidence="1" type="ORF">ABMA27_011399</name>
</gene>
<dbReference type="InterPro" id="IPR052709">
    <property type="entry name" value="Transposase-MT_Hybrid"/>
</dbReference>
<proteinExistence type="predicted"/>
<sequence length="67" mass="7678">MSSVYGDSCPGKTMVYEWHNLFKQGRDSIKDDPRPGWLVEATAAENVDKLEKIILENVRLKKKQLAE</sequence>
<protein>
    <submittedName>
        <fullName evidence="1">Uncharacterized protein</fullName>
    </submittedName>
</protein>
<dbReference type="PANTHER" id="PTHR46060">
    <property type="entry name" value="MARINER MOS1 TRANSPOSASE-LIKE PROTEIN"/>
    <property type="match status" value="1"/>
</dbReference>
<comment type="caution">
    <text evidence="1">The sequence shown here is derived from an EMBL/GenBank/DDBJ whole genome shotgun (WGS) entry which is preliminary data.</text>
</comment>
<evidence type="ECO:0000313" key="1">
    <source>
        <dbReference type="EMBL" id="KAL0895245.1"/>
    </source>
</evidence>
<keyword evidence="2" id="KW-1185">Reference proteome</keyword>
<organism evidence="1 2">
    <name type="scientific">Loxostege sticticalis</name>
    <name type="common">Beet webworm moth</name>
    <dbReference type="NCBI Taxonomy" id="481309"/>
    <lineage>
        <taxon>Eukaryota</taxon>
        <taxon>Metazoa</taxon>
        <taxon>Ecdysozoa</taxon>
        <taxon>Arthropoda</taxon>
        <taxon>Hexapoda</taxon>
        <taxon>Insecta</taxon>
        <taxon>Pterygota</taxon>
        <taxon>Neoptera</taxon>
        <taxon>Endopterygota</taxon>
        <taxon>Lepidoptera</taxon>
        <taxon>Glossata</taxon>
        <taxon>Ditrysia</taxon>
        <taxon>Pyraloidea</taxon>
        <taxon>Crambidae</taxon>
        <taxon>Pyraustinae</taxon>
        <taxon>Loxostege</taxon>
    </lineage>
</organism>
<dbReference type="Proteomes" id="UP001549920">
    <property type="component" value="Unassembled WGS sequence"/>
</dbReference>
<accession>A0ABR3IG60</accession>
<name>A0ABR3IG60_LOXSC</name>
<evidence type="ECO:0000313" key="2">
    <source>
        <dbReference type="Proteomes" id="UP001549920"/>
    </source>
</evidence>